<evidence type="ECO:0000256" key="7">
    <source>
        <dbReference type="ARBA" id="ARBA00023288"/>
    </source>
</evidence>
<dbReference type="EMBL" id="CP000992">
    <property type="protein sequence ID" value="ACH94248.1"/>
    <property type="molecule type" value="Genomic_DNA"/>
</dbReference>
<feature type="transmembrane region" description="Helical" evidence="9">
    <location>
        <begin position="12"/>
        <end position="31"/>
    </location>
</feature>
<dbReference type="InterPro" id="IPR000680">
    <property type="entry name" value="Borrelia_lipo"/>
</dbReference>
<keyword evidence="6 8" id="KW-0998">Cell outer membrane</keyword>
<keyword evidence="7 8" id="KW-0449">Lipoprotein</keyword>
<dbReference type="AlphaFoldDB" id="B5RPG2"/>
<sequence>MKKEKKEEGKVRVIIMMVMMMVMMGCNSGGVKDPEKVFLSDIANLGKGFMDVFVSFGDMVTGTLGIKAETKKEDIGKYFSDIEKSMQTTKVKLNEILEKNGQYEKVRKVVEEFISGIVDKIAAGAKEAAKGATGDDKIGGATQAGQDANAADRVAVNSLVKGIKGIVGVVLKENEGDATVTKTNGDQQKTIGKLFAAKANGGEEVHAAAANASIVVVSGVDMLQAISKSDEVVGEVEIEKAKNAADIAAAKQENDKGIKDAAKKDAVIAGGIALRGMAKGGKFAAKDEEKSANAVNGAVASAVNKVLSTLVIAIRNTVDKGLKEISEVLGEIKQGEGVEAKVSK</sequence>
<keyword evidence="10" id="KW-0614">Plasmid</keyword>
<dbReference type="KEGG" id="bdu:BDU_8008"/>
<protein>
    <recommendedName>
        <fullName evidence="8">Variable large protein</fullName>
    </recommendedName>
</protein>
<dbReference type="PROSITE" id="PS51257">
    <property type="entry name" value="PROKAR_LIPOPROTEIN"/>
    <property type="match status" value="1"/>
</dbReference>
<dbReference type="RefSeq" id="WP_012539786.1">
    <property type="nucleotide sequence ID" value="NC_011264.1"/>
</dbReference>
<keyword evidence="9" id="KW-1133">Transmembrane helix</keyword>
<keyword evidence="9" id="KW-0812">Transmembrane</keyword>
<gene>
    <name evidence="10" type="primary">vlp-d_2</name>
    <name evidence="10" type="ordered locus">BDU_8008</name>
</gene>
<keyword evidence="3" id="KW-0732">Signal</keyword>
<evidence type="ECO:0000313" key="10">
    <source>
        <dbReference type="EMBL" id="ACH94248.1"/>
    </source>
</evidence>
<evidence type="ECO:0000256" key="4">
    <source>
        <dbReference type="ARBA" id="ARBA00023136"/>
    </source>
</evidence>
<comment type="subcellular location">
    <subcellularLocation>
        <location evidence="2 8">Cell outer membrane</location>
        <topology evidence="2 8">Lipid-anchor</topology>
    </subcellularLocation>
</comment>
<accession>B5RPG2</accession>
<comment type="function">
    <text evidence="1 8">The Vlp and Vsp proteins are antigenically distinct proteins, only one vlp or vsp gene is transcriptionally active at any one time. Switching between these genes is a mechanism of host immune response evasion.</text>
</comment>
<evidence type="ECO:0000256" key="8">
    <source>
        <dbReference type="RuleBase" id="RU363105"/>
    </source>
</evidence>
<dbReference type="Pfam" id="PF00921">
    <property type="entry name" value="Lipoprotein_2"/>
    <property type="match status" value="1"/>
</dbReference>
<dbReference type="GO" id="GO:0009279">
    <property type="term" value="C:cell outer membrane"/>
    <property type="evidence" value="ECO:0007669"/>
    <property type="project" value="UniProtKB-SubCell"/>
</dbReference>
<evidence type="ECO:0000256" key="5">
    <source>
        <dbReference type="ARBA" id="ARBA00023139"/>
    </source>
</evidence>
<geneLocation type="plasmid" evidence="10 11">
    <name>pl32</name>
</geneLocation>
<evidence type="ECO:0000256" key="1">
    <source>
        <dbReference type="ARBA" id="ARBA00003932"/>
    </source>
</evidence>
<reference evidence="10 11" key="1">
    <citation type="journal article" date="2008" name="PLoS Genet.">
        <title>The genome of Borrelia recurrentis, the agent of deadly louse-borne relapsing fever, is a degraded subset of tick-borne Borrelia duttonii.</title>
        <authorList>
            <person name="Lescot M."/>
            <person name="Audic S."/>
            <person name="Robert C."/>
            <person name="Nguyen T.T."/>
            <person name="Blanc G."/>
            <person name="Cutler S.J."/>
            <person name="Wincker P."/>
            <person name="Couloux A."/>
            <person name="Claverie J.-M."/>
            <person name="Raoult D."/>
            <person name="Drancourt M."/>
        </authorList>
    </citation>
    <scope>NUCLEOTIDE SEQUENCE [LARGE SCALE GENOMIC DNA]</scope>
    <source>
        <strain evidence="10 11">Ly</strain>
    </source>
</reference>
<keyword evidence="4 8" id="KW-0472">Membrane</keyword>
<dbReference type="Proteomes" id="UP000000611">
    <property type="component" value="Plasmid pl32"/>
</dbReference>
<dbReference type="OrthoDB" id="352883at2"/>
<evidence type="ECO:0000256" key="3">
    <source>
        <dbReference type="ARBA" id="ARBA00022729"/>
    </source>
</evidence>
<keyword evidence="5 8" id="KW-0564">Palmitate</keyword>
<evidence type="ECO:0000256" key="9">
    <source>
        <dbReference type="SAM" id="Phobius"/>
    </source>
</evidence>
<organism evidence="10 11">
    <name type="scientific">Borrelia duttonii (strain Ly)</name>
    <dbReference type="NCBI Taxonomy" id="412419"/>
    <lineage>
        <taxon>Bacteria</taxon>
        <taxon>Pseudomonadati</taxon>
        <taxon>Spirochaetota</taxon>
        <taxon>Spirochaetia</taxon>
        <taxon>Spirochaetales</taxon>
        <taxon>Borreliaceae</taxon>
        <taxon>Borrelia</taxon>
    </lineage>
</organism>
<evidence type="ECO:0000256" key="6">
    <source>
        <dbReference type="ARBA" id="ARBA00023237"/>
    </source>
</evidence>
<name>B5RPG2_BORDL</name>
<evidence type="ECO:0000313" key="11">
    <source>
        <dbReference type="Proteomes" id="UP000000611"/>
    </source>
</evidence>
<proteinExistence type="predicted"/>
<dbReference type="HOGENOM" id="CLU_054711_0_0_12"/>
<keyword evidence="11" id="KW-1185">Reference proteome</keyword>
<dbReference type="SUPFAM" id="SSF74748">
    <property type="entry name" value="Variable surface antigen VlsE"/>
    <property type="match status" value="1"/>
</dbReference>
<evidence type="ECO:0000256" key="2">
    <source>
        <dbReference type="ARBA" id="ARBA00004459"/>
    </source>
</evidence>